<dbReference type="PANTHER" id="PTHR32141">
    <property type="match status" value="1"/>
</dbReference>
<organism evidence="2">
    <name type="scientific">Aegilops tauschii</name>
    <name type="common">Tausch's goatgrass</name>
    <name type="synonym">Aegilops squarrosa</name>
    <dbReference type="NCBI Taxonomy" id="37682"/>
    <lineage>
        <taxon>Eukaryota</taxon>
        <taxon>Viridiplantae</taxon>
        <taxon>Streptophyta</taxon>
        <taxon>Embryophyta</taxon>
        <taxon>Tracheophyta</taxon>
        <taxon>Spermatophyta</taxon>
        <taxon>Magnoliopsida</taxon>
        <taxon>Liliopsida</taxon>
        <taxon>Poales</taxon>
        <taxon>Poaceae</taxon>
        <taxon>BOP clade</taxon>
        <taxon>Pooideae</taxon>
        <taxon>Triticodae</taxon>
        <taxon>Triticeae</taxon>
        <taxon>Triticinae</taxon>
        <taxon>Aegilops</taxon>
    </lineage>
</organism>
<dbReference type="InterPro" id="IPR001810">
    <property type="entry name" value="F-box_dom"/>
</dbReference>
<dbReference type="InterPro" id="IPR006566">
    <property type="entry name" value="FBD"/>
</dbReference>
<feature type="domain" description="F-box" evidence="1">
    <location>
        <begin position="91"/>
        <end position="131"/>
    </location>
</feature>
<dbReference type="InterPro" id="IPR055411">
    <property type="entry name" value="LRR_FXL15/At3g58940/PEG3-like"/>
</dbReference>
<protein>
    <recommendedName>
        <fullName evidence="1">F-box domain-containing protein</fullName>
    </recommendedName>
</protein>
<dbReference type="Pfam" id="PF00646">
    <property type="entry name" value="F-box"/>
    <property type="match status" value="1"/>
</dbReference>
<reference evidence="2" key="1">
    <citation type="submission" date="2015-06" db="UniProtKB">
        <authorList>
            <consortium name="EnsemblPlants"/>
        </authorList>
    </citation>
    <scope>IDENTIFICATION</scope>
</reference>
<dbReference type="InterPro" id="IPR036047">
    <property type="entry name" value="F-box-like_dom_sf"/>
</dbReference>
<feature type="domain" description="F-box" evidence="1">
    <location>
        <begin position="45"/>
        <end position="85"/>
    </location>
</feature>
<dbReference type="Pfam" id="PF08387">
    <property type="entry name" value="FBD"/>
    <property type="match status" value="1"/>
</dbReference>
<accession>M8CF81</accession>
<proteinExistence type="predicted"/>
<dbReference type="SMART" id="SM00256">
    <property type="entry name" value="FBOX"/>
    <property type="match status" value="2"/>
</dbReference>
<dbReference type="SUPFAM" id="SSF81383">
    <property type="entry name" value="F-box domain"/>
    <property type="match status" value="1"/>
</dbReference>
<evidence type="ECO:0000313" key="2">
    <source>
        <dbReference type="EnsemblPlants" id="EMT25772"/>
    </source>
</evidence>
<dbReference type="InterPro" id="IPR055302">
    <property type="entry name" value="F-box_dom-containing"/>
</dbReference>
<sequence>MDLLMDRILRCLPAPPEPITNTTGALPLPAAFEDIQRRRVNISALAEDIQRQIVSKLPMKEAGRTTVLSSGWRYIWPFEDIQRRRVNISALAEDIQRQIVSKLPMKEAGRTTVLSSGWRYIWRSTPLDLDANSLIPSGDNGSDDPDAVVSRVSQVIGSHEGPFRSVHLNSKAILHQKSKLRECLPEEILQCTSLVRLYVAVCNFPYTGLRPAADVRFLELLELGLCSVGLCEVDLDRVLAGSPKLEKLAFVCGRVALTRIDLVSPRLRCVLFWHAVPSHQLAVVDAPRLERIILWEDDAYCKTPAKIKIGSAPLLRAIGYLNPTLHVLQIGDELIMAGTSASPTAEVPSVNILAIDFQFGAAKEERMVLSFLTCFPRIQILHVKNGGSLFKTFVDSDGTLWKKKIDPIKSVKSTIEKIVLYGFCGGDSELSFFKSILKSANKLKEICIVFSDDVFSTGTEADMDEKWRRAAASVELANVTLQIFRVHKHYTWNYKTASDLLLSDPFDCLT</sequence>
<name>M8CF81_AEGTA</name>
<dbReference type="PANTHER" id="PTHR32141:SF83">
    <property type="entry name" value="OS01G0596700 PROTEIN"/>
    <property type="match status" value="1"/>
</dbReference>
<dbReference type="AlphaFoldDB" id="M8CF81"/>
<dbReference type="EnsemblPlants" id="EMT25772">
    <property type="protein sequence ID" value="EMT25772"/>
    <property type="gene ID" value="F775_04538"/>
</dbReference>
<dbReference type="Pfam" id="PF24758">
    <property type="entry name" value="LRR_At5g56370"/>
    <property type="match status" value="1"/>
</dbReference>
<evidence type="ECO:0000259" key="1">
    <source>
        <dbReference type="SMART" id="SM00256"/>
    </source>
</evidence>